<sequence length="141" mass="14839">MAWCGSVVLFGAVLVGGGFEATSGPVRLIFGFLDGPMPLDLNAQMRFSLALMGAVSIGWAVTAAGMIQAGLLLGERGRPVWLWLTAGVLTWFIIDTPMSIATGYGLNALPNLFLLVTFLLPILRSGVLRAPRHGEAGDPKG</sequence>
<evidence type="ECO:0000313" key="2">
    <source>
        <dbReference type="EMBL" id="ALL13225.1"/>
    </source>
</evidence>
<dbReference type="STRING" id="69395.AQ619_07575"/>
<evidence type="ECO:0000256" key="1">
    <source>
        <dbReference type="SAM" id="Phobius"/>
    </source>
</evidence>
<protein>
    <submittedName>
        <fullName evidence="2">Uncharacterized protein</fullName>
    </submittedName>
</protein>
<reference evidence="2 3" key="1">
    <citation type="submission" date="2015-10" db="EMBL/GenBank/DDBJ databases">
        <title>Conservation of the essential genome among Caulobacter and Brevundimonas species.</title>
        <authorList>
            <person name="Scott D."/>
            <person name="Ely B."/>
        </authorList>
    </citation>
    <scope>NUCLEOTIDE SEQUENCE [LARGE SCALE GENOMIC DNA]</scope>
    <source>
        <strain evidence="2 3">CB4</strain>
    </source>
</reference>
<dbReference type="Proteomes" id="UP000056905">
    <property type="component" value="Chromosome"/>
</dbReference>
<keyword evidence="1" id="KW-0812">Transmembrane</keyword>
<proteinExistence type="predicted"/>
<dbReference type="AlphaFoldDB" id="A0A0P0NZG3"/>
<feature type="transmembrane region" description="Helical" evidence="1">
    <location>
        <begin position="104"/>
        <end position="123"/>
    </location>
</feature>
<keyword evidence="3" id="KW-1185">Reference proteome</keyword>
<name>A0A0P0NZG3_9CAUL</name>
<keyword evidence="1" id="KW-0472">Membrane</keyword>
<dbReference type="EMBL" id="CP013002">
    <property type="protein sequence ID" value="ALL13225.1"/>
    <property type="molecule type" value="Genomic_DNA"/>
</dbReference>
<feature type="transmembrane region" description="Helical" evidence="1">
    <location>
        <begin position="47"/>
        <end position="73"/>
    </location>
</feature>
<dbReference type="OrthoDB" id="7620554at2"/>
<gene>
    <name evidence="2" type="ORF">AQ619_07575</name>
</gene>
<dbReference type="KEGG" id="chq:AQ619_07575"/>
<evidence type="ECO:0000313" key="3">
    <source>
        <dbReference type="Proteomes" id="UP000056905"/>
    </source>
</evidence>
<keyword evidence="1" id="KW-1133">Transmembrane helix</keyword>
<feature type="transmembrane region" description="Helical" evidence="1">
    <location>
        <begin position="80"/>
        <end position="98"/>
    </location>
</feature>
<accession>A0A0P0NZG3</accession>
<organism evidence="2 3">
    <name type="scientific">Caulobacter henricii</name>
    <dbReference type="NCBI Taxonomy" id="69395"/>
    <lineage>
        <taxon>Bacteria</taxon>
        <taxon>Pseudomonadati</taxon>
        <taxon>Pseudomonadota</taxon>
        <taxon>Alphaproteobacteria</taxon>
        <taxon>Caulobacterales</taxon>
        <taxon>Caulobacteraceae</taxon>
        <taxon>Caulobacter</taxon>
    </lineage>
</organism>